<evidence type="ECO:0000313" key="7">
    <source>
        <dbReference type="EMBL" id="MEK0085767.1"/>
    </source>
</evidence>
<comment type="caution">
    <text evidence="7">The sequence shown here is derived from an EMBL/GenBank/DDBJ whole genome shotgun (WGS) entry which is preliminary data.</text>
</comment>
<evidence type="ECO:0000256" key="3">
    <source>
        <dbReference type="ARBA" id="ARBA00022630"/>
    </source>
</evidence>
<accession>A0ABU8XX49</accession>
<name>A0ABU8XX49_9PROT</name>
<feature type="domain" description="FAD dependent oxidoreductase" evidence="6">
    <location>
        <begin position="6"/>
        <end position="362"/>
    </location>
</feature>
<proteinExistence type="inferred from homology"/>
<keyword evidence="8" id="KW-1185">Reference proteome</keyword>
<dbReference type="GO" id="GO:0016491">
    <property type="term" value="F:oxidoreductase activity"/>
    <property type="evidence" value="ECO:0007669"/>
    <property type="project" value="UniProtKB-KW"/>
</dbReference>
<keyword evidence="5 7" id="KW-0560">Oxidoreductase</keyword>
<keyword evidence="3" id="KW-0285">Flavoprotein</keyword>
<evidence type="ECO:0000256" key="4">
    <source>
        <dbReference type="ARBA" id="ARBA00022827"/>
    </source>
</evidence>
<evidence type="ECO:0000313" key="8">
    <source>
        <dbReference type="Proteomes" id="UP001375743"/>
    </source>
</evidence>
<gene>
    <name evidence="7" type="ORF">U1T56_21650</name>
</gene>
<dbReference type="EMBL" id="JBBLZC010000034">
    <property type="protein sequence ID" value="MEK0085767.1"/>
    <property type="molecule type" value="Genomic_DNA"/>
</dbReference>
<sequence length="407" mass="44307">MMDQARIVIIGGGAIGAGVAFQLAEAGVADVLVLEKEPALCTVTSPQAAGLVGQVRSSPERTRLAMWSVATFSRLEREAEVKPGWRQTGSLRLAQTEERVAEFRRLMAVADAAGLETELLDAAAAQRLWPGLDFAAAKAILWCPSDGYLQPADLVAAYQHAARAKGVRFRTNARVEAIRLERGRVAAVRTQEGEIACETVIAAAGAHGYHIGRLVGLELPVFPVRHHYVITTPTDWIRPEMPVLRLPDATLYARADVNALLLGGWEPAALSLDPRRYGLADPLPPIEEDWPVLASFMEQFRPFGGALADQPVRHVFTGWPTFTPDGRFIVGESRRVPGFVCAIGCNAHGVSGSAGIGRHVVEALLEPEPSPYVRSLSPDRFTEAAWDWPAAERQARHVLETYYHIGH</sequence>
<dbReference type="RefSeq" id="WP_418161617.1">
    <property type="nucleotide sequence ID" value="NZ_JBBLZC010000034.1"/>
</dbReference>
<dbReference type="InterPro" id="IPR036188">
    <property type="entry name" value="FAD/NAD-bd_sf"/>
</dbReference>
<dbReference type="PANTHER" id="PTHR13847:SF193">
    <property type="entry name" value="PYRUVATE DEHYDROGENASE PHOSPHATASE REGULATORY SUBUNIT, MITOCHONDRIAL"/>
    <property type="match status" value="1"/>
</dbReference>
<organism evidence="7 8">
    <name type="scientific">Benzoatithermus flavus</name>
    <dbReference type="NCBI Taxonomy" id="3108223"/>
    <lineage>
        <taxon>Bacteria</taxon>
        <taxon>Pseudomonadati</taxon>
        <taxon>Pseudomonadota</taxon>
        <taxon>Alphaproteobacteria</taxon>
        <taxon>Geminicoccales</taxon>
        <taxon>Geminicoccaceae</taxon>
        <taxon>Benzoatithermus</taxon>
    </lineage>
</organism>
<dbReference type="Pfam" id="PF01266">
    <property type="entry name" value="DAO"/>
    <property type="match status" value="1"/>
</dbReference>
<dbReference type="PROSITE" id="PS00977">
    <property type="entry name" value="FAD_G3PDH_1"/>
    <property type="match status" value="1"/>
</dbReference>
<dbReference type="PANTHER" id="PTHR13847">
    <property type="entry name" value="SARCOSINE DEHYDROGENASE-RELATED"/>
    <property type="match status" value="1"/>
</dbReference>
<dbReference type="Proteomes" id="UP001375743">
    <property type="component" value="Unassembled WGS sequence"/>
</dbReference>
<dbReference type="SUPFAM" id="SSF51905">
    <property type="entry name" value="FAD/NAD(P)-binding domain"/>
    <property type="match status" value="1"/>
</dbReference>
<keyword evidence="4" id="KW-0274">FAD</keyword>
<evidence type="ECO:0000256" key="1">
    <source>
        <dbReference type="ARBA" id="ARBA00001974"/>
    </source>
</evidence>
<dbReference type="SUPFAM" id="SSF54373">
    <property type="entry name" value="FAD-linked reductases, C-terminal domain"/>
    <property type="match status" value="1"/>
</dbReference>
<evidence type="ECO:0000256" key="2">
    <source>
        <dbReference type="ARBA" id="ARBA00007330"/>
    </source>
</evidence>
<dbReference type="InterPro" id="IPR006076">
    <property type="entry name" value="FAD-dep_OxRdtase"/>
</dbReference>
<dbReference type="EC" id="1.-.-.-" evidence="7"/>
<dbReference type="InterPro" id="IPR000447">
    <property type="entry name" value="G3P_DH_FAD-dep"/>
</dbReference>
<evidence type="ECO:0000256" key="5">
    <source>
        <dbReference type="ARBA" id="ARBA00023002"/>
    </source>
</evidence>
<dbReference type="Gene3D" id="3.50.50.60">
    <property type="entry name" value="FAD/NAD(P)-binding domain"/>
    <property type="match status" value="1"/>
</dbReference>
<protein>
    <submittedName>
        <fullName evidence="7">FAD-dependent oxidoreductase</fullName>
        <ecNumber evidence="7">1.-.-.-</ecNumber>
    </submittedName>
</protein>
<comment type="cofactor">
    <cofactor evidence="1">
        <name>FAD</name>
        <dbReference type="ChEBI" id="CHEBI:57692"/>
    </cofactor>
</comment>
<evidence type="ECO:0000259" key="6">
    <source>
        <dbReference type="Pfam" id="PF01266"/>
    </source>
</evidence>
<dbReference type="Gene3D" id="3.30.9.10">
    <property type="entry name" value="D-Amino Acid Oxidase, subunit A, domain 2"/>
    <property type="match status" value="1"/>
</dbReference>
<reference evidence="7 8" key="1">
    <citation type="submission" date="2024-01" db="EMBL/GenBank/DDBJ databases">
        <title>Multi-omics insights into the function and evolution of sodium benzoate biodegradation pathways in Benzoatithermus flavus gen. nov., sp. nov. from hot spring.</title>
        <authorList>
            <person name="Hu C.-J."/>
            <person name="Li W.-J."/>
        </authorList>
    </citation>
    <scope>NUCLEOTIDE SEQUENCE [LARGE SCALE GENOMIC DNA]</scope>
    <source>
        <strain evidence="7 8">SYSU G07066</strain>
    </source>
</reference>
<comment type="similarity">
    <text evidence="2">Belongs to the FAD-dependent glycerol-3-phosphate dehydrogenase family.</text>
</comment>